<dbReference type="InterPro" id="IPR036052">
    <property type="entry name" value="TrpB-like_PALP_sf"/>
</dbReference>
<reference evidence="13 14" key="1">
    <citation type="submission" date="2017-07" db="EMBL/GenBank/DDBJ databases">
        <title>Niveispirillum cyanobacteriorum sp. nov., isolated from cyanobacterial aggregates in a eutrophic lake.</title>
        <authorList>
            <person name="Cai H."/>
        </authorList>
    </citation>
    <scope>NUCLEOTIDE SEQUENCE [LARGE SCALE GENOMIC DNA]</scope>
    <source>
        <strain evidence="14">TH1-14</strain>
    </source>
</reference>
<feature type="domain" description="Tryptophan synthase beta chain-like PALP" evidence="12">
    <location>
        <begin position="16"/>
        <end position="304"/>
    </location>
</feature>
<comment type="pathway">
    <text evidence="2">Amino-acid biosynthesis; L-cysteine biosynthesis; L-cysteine from L-serine: step 2/2.</text>
</comment>
<evidence type="ECO:0000256" key="9">
    <source>
        <dbReference type="ARBA" id="ARBA00047931"/>
    </source>
</evidence>
<dbReference type="GO" id="GO:0004124">
    <property type="term" value="F:cysteine synthase activity"/>
    <property type="evidence" value="ECO:0007669"/>
    <property type="project" value="UniProtKB-EC"/>
</dbReference>
<comment type="cofactor">
    <cofactor evidence="1 10">
        <name>pyridoxal 5'-phosphate</name>
        <dbReference type="ChEBI" id="CHEBI:597326"/>
    </cofactor>
</comment>
<evidence type="ECO:0000256" key="10">
    <source>
        <dbReference type="PIRSR" id="PIRSR605856-50"/>
    </source>
</evidence>
<dbReference type="InterPro" id="IPR005856">
    <property type="entry name" value="Cys_synth"/>
</dbReference>
<evidence type="ECO:0000313" key="14">
    <source>
        <dbReference type="Proteomes" id="UP000216998"/>
    </source>
</evidence>
<dbReference type="InterPro" id="IPR050214">
    <property type="entry name" value="Cys_Synth/Cystath_Beta-Synth"/>
</dbReference>
<keyword evidence="8" id="KW-0198">Cysteine biosynthesis</keyword>
<dbReference type="EMBL" id="NOXU01000022">
    <property type="protein sequence ID" value="OYQ36439.1"/>
    <property type="molecule type" value="Genomic_DNA"/>
</dbReference>
<dbReference type="OrthoDB" id="9805733at2"/>
<accession>A0A255Z4R8</accession>
<comment type="caution">
    <text evidence="13">The sequence shown here is derived from an EMBL/GenBank/DDBJ whole genome shotgun (WGS) entry which is preliminary data.</text>
</comment>
<evidence type="ECO:0000256" key="6">
    <source>
        <dbReference type="ARBA" id="ARBA00022679"/>
    </source>
</evidence>
<dbReference type="SUPFAM" id="SSF53686">
    <property type="entry name" value="Tryptophan synthase beta subunit-like PLP-dependent enzymes"/>
    <property type="match status" value="1"/>
</dbReference>
<name>A0A255Z4R8_9PROT</name>
<evidence type="ECO:0000313" key="13">
    <source>
        <dbReference type="EMBL" id="OYQ36439.1"/>
    </source>
</evidence>
<dbReference type="NCBIfam" id="TIGR01139">
    <property type="entry name" value="cysK"/>
    <property type="match status" value="1"/>
</dbReference>
<dbReference type="NCBIfam" id="TIGR01136">
    <property type="entry name" value="cysKM"/>
    <property type="match status" value="1"/>
</dbReference>
<keyword evidence="14" id="KW-1185">Reference proteome</keyword>
<sequence>MSASPEFRGKIYDSILDTIGATPLVRLNRLAAKHGVVADVVAKLEFFNPLSSVKDRIGKALIEAAEAEGKISPDRTVLIEPTSGNTGIALAFVAAAKGYRLILTMPESMSIERRKMLKLLGAELVLTPAPQGMKGAIAKAEELLASTPGAYVLQQFKNPANPAIHRATTAEEIWNDTAGKADILISGVGTGGTLTGVAQVLKERKPGFKVVAVEPEDSPVLSGGLPGPHKIQGIGAGFVPDILNKDLIDEVLRISNVRAFELSRDAAKTEGLAVGISSGAALAAAFEVGARAENKGKLIVVVLPSFAERYLSTALFEGLE</sequence>
<evidence type="ECO:0000259" key="12">
    <source>
        <dbReference type="Pfam" id="PF00291"/>
    </source>
</evidence>
<feature type="binding site" evidence="10">
    <location>
        <position position="85"/>
    </location>
    <ligand>
        <name>pyridoxal 5'-phosphate</name>
        <dbReference type="ChEBI" id="CHEBI:597326"/>
    </ligand>
</feature>
<dbReference type="Gene3D" id="3.40.50.1100">
    <property type="match status" value="2"/>
</dbReference>
<dbReference type="AlphaFoldDB" id="A0A255Z4R8"/>
<dbReference type="RefSeq" id="WP_094454045.1">
    <property type="nucleotide sequence ID" value="NZ_NOXU01000022.1"/>
</dbReference>
<dbReference type="InterPro" id="IPR001926">
    <property type="entry name" value="TrpB-like_PALP"/>
</dbReference>
<dbReference type="InterPro" id="IPR005859">
    <property type="entry name" value="CysK"/>
</dbReference>
<comment type="catalytic activity">
    <reaction evidence="9">
        <text>O-acetyl-L-serine + hydrogen sulfide = L-cysteine + acetate</text>
        <dbReference type="Rhea" id="RHEA:14829"/>
        <dbReference type="ChEBI" id="CHEBI:29919"/>
        <dbReference type="ChEBI" id="CHEBI:30089"/>
        <dbReference type="ChEBI" id="CHEBI:35235"/>
        <dbReference type="ChEBI" id="CHEBI:58340"/>
        <dbReference type="EC" id="2.5.1.47"/>
    </reaction>
</comment>
<keyword evidence="5" id="KW-0028">Amino-acid biosynthesis</keyword>
<organism evidence="13 14">
    <name type="scientific">Niveispirillum lacus</name>
    <dbReference type="NCBI Taxonomy" id="1981099"/>
    <lineage>
        <taxon>Bacteria</taxon>
        <taxon>Pseudomonadati</taxon>
        <taxon>Pseudomonadota</taxon>
        <taxon>Alphaproteobacteria</taxon>
        <taxon>Rhodospirillales</taxon>
        <taxon>Azospirillaceae</taxon>
        <taxon>Niveispirillum</taxon>
    </lineage>
</organism>
<evidence type="ECO:0000256" key="5">
    <source>
        <dbReference type="ARBA" id="ARBA00022605"/>
    </source>
</evidence>
<comment type="similarity">
    <text evidence="3">Belongs to the cysteine synthase/cystathionine beta-synthase family.</text>
</comment>
<dbReference type="Pfam" id="PF00291">
    <property type="entry name" value="PALP"/>
    <property type="match status" value="1"/>
</dbReference>
<protein>
    <recommendedName>
        <fullName evidence="4">cysteine synthase</fullName>
        <ecNumber evidence="4">2.5.1.47</ecNumber>
    </recommendedName>
</protein>
<keyword evidence="6" id="KW-0808">Transferase</keyword>
<keyword evidence="7 10" id="KW-0663">Pyridoxal phosphate</keyword>
<evidence type="ECO:0000256" key="8">
    <source>
        <dbReference type="ARBA" id="ARBA00023192"/>
    </source>
</evidence>
<gene>
    <name evidence="13" type="primary">cysK</name>
    <name evidence="13" type="ORF">CHU95_04200</name>
</gene>
<proteinExistence type="inferred from homology"/>
<evidence type="ECO:0000256" key="1">
    <source>
        <dbReference type="ARBA" id="ARBA00001933"/>
    </source>
</evidence>
<feature type="modified residue" description="N6-(pyridoxal phosphate)lysine" evidence="11">
    <location>
        <position position="54"/>
    </location>
</feature>
<dbReference type="FunFam" id="3.40.50.1100:FF:000067">
    <property type="entry name" value="Cysteine synthase"/>
    <property type="match status" value="1"/>
</dbReference>
<feature type="binding site" evidence="10">
    <location>
        <position position="277"/>
    </location>
    <ligand>
        <name>pyridoxal 5'-phosphate</name>
        <dbReference type="ChEBI" id="CHEBI:597326"/>
    </ligand>
</feature>
<evidence type="ECO:0000256" key="7">
    <source>
        <dbReference type="ARBA" id="ARBA00022898"/>
    </source>
</evidence>
<feature type="binding site" evidence="10">
    <location>
        <begin position="189"/>
        <end position="193"/>
    </location>
    <ligand>
        <name>pyridoxal 5'-phosphate</name>
        <dbReference type="ChEBI" id="CHEBI:597326"/>
    </ligand>
</feature>
<dbReference type="Proteomes" id="UP000216998">
    <property type="component" value="Unassembled WGS sequence"/>
</dbReference>
<dbReference type="PANTHER" id="PTHR10314">
    <property type="entry name" value="CYSTATHIONINE BETA-SYNTHASE"/>
    <property type="match status" value="1"/>
</dbReference>
<evidence type="ECO:0000256" key="3">
    <source>
        <dbReference type="ARBA" id="ARBA00007103"/>
    </source>
</evidence>
<dbReference type="EC" id="2.5.1.47" evidence="4"/>
<dbReference type="CDD" id="cd01561">
    <property type="entry name" value="CBS_like"/>
    <property type="match status" value="1"/>
</dbReference>
<evidence type="ECO:0000256" key="11">
    <source>
        <dbReference type="PIRSR" id="PIRSR605856-51"/>
    </source>
</evidence>
<dbReference type="GO" id="GO:0006535">
    <property type="term" value="P:cysteine biosynthetic process from serine"/>
    <property type="evidence" value="ECO:0007669"/>
    <property type="project" value="InterPro"/>
</dbReference>
<dbReference type="GO" id="GO:0005737">
    <property type="term" value="C:cytoplasm"/>
    <property type="evidence" value="ECO:0007669"/>
    <property type="project" value="UniProtKB-ARBA"/>
</dbReference>
<evidence type="ECO:0000256" key="4">
    <source>
        <dbReference type="ARBA" id="ARBA00012681"/>
    </source>
</evidence>
<evidence type="ECO:0000256" key="2">
    <source>
        <dbReference type="ARBA" id="ARBA00004962"/>
    </source>
</evidence>